<dbReference type="Proteomes" id="UP001249945">
    <property type="component" value="Unassembled WGS sequence"/>
</dbReference>
<dbReference type="RefSeq" id="WP_311780751.1">
    <property type="nucleotide sequence ID" value="NZ_JALRMQ010000008.1"/>
</dbReference>
<feature type="transmembrane region" description="Helical" evidence="1">
    <location>
        <begin position="26"/>
        <end position="43"/>
    </location>
</feature>
<keyword evidence="1" id="KW-0472">Membrane</keyword>
<reference evidence="2" key="1">
    <citation type="submission" date="2022-04" db="EMBL/GenBank/DDBJ databases">
        <title>Draft genome sequences of lactic acid bacteria (LAB) strains involved in meat spoilage.</title>
        <authorList>
            <person name="Palevich N."/>
        </authorList>
    </citation>
    <scope>NUCLEOTIDE SEQUENCE</scope>
    <source>
        <strain evidence="2">9-14</strain>
    </source>
</reference>
<proteinExistence type="predicted"/>
<evidence type="ECO:0000256" key="1">
    <source>
        <dbReference type="SAM" id="Phobius"/>
    </source>
</evidence>
<evidence type="ECO:0000313" key="2">
    <source>
        <dbReference type="EMBL" id="MDT1974922.1"/>
    </source>
</evidence>
<organism evidence="2 3">
    <name type="scientific">Carnobacterium divergens</name>
    <name type="common">Lactobacillus divergens</name>
    <dbReference type="NCBI Taxonomy" id="2748"/>
    <lineage>
        <taxon>Bacteria</taxon>
        <taxon>Bacillati</taxon>
        <taxon>Bacillota</taxon>
        <taxon>Bacilli</taxon>
        <taxon>Lactobacillales</taxon>
        <taxon>Carnobacteriaceae</taxon>
        <taxon>Carnobacterium</taxon>
    </lineage>
</organism>
<comment type="caution">
    <text evidence="2">The sequence shown here is derived from an EMBL/GenBank/DDBJ whole genome shotgun (WGS) entry which is preliminary data.</text>
</comment>
<evidence type="ECO:0000313" key="3">
    <source>
        <dbReference type="Proteomes" id="UP001249945"/>
    </source>
</evidence>
<keyword evidence="1" id="KW-1133">Transmembrane helix</keyword>
<accession>A0AAW8RBS6</accession>
<sequence length="230" mass="27406">MSYNQFQAELSKIFSSNLQLPRLMELLYAAITIIWICLAIGFIRKSTLAFSEIRGFLKFLILISCIIIILVLTAIFTTFCKNNSEQEKLINTFIEDSSNFTWNEKRIDTLVPFPSSDGMDELVYLKICNDIYGYNSKKNNEIEYQEDKNEKTSKYDLYSVFFGDDKIYNYERSVYWSTDTKKVHDIPSKVSYEYKLKEDKFYKNKDKLPREFWRRIENNPKEKIVFYIPK</sequence>
<gene>
    <name evidence="2" type="ORF">MX635_11005</name>
</gene>
<protein>
    <submittedName>
        <fullName evidence="2">Uncharacterized protein</fullName>
    </submittedName>
</protein>
<keyword evidence="1" id="KW-0812">Transmembrane</keyword>
<feature type="transmembrane region" description="Helical" evidence="1">
    <location>
        <begin position="55"/>
        <end position="79"/>
    </location>
</feature>
<dbReference type="AlphaFoldDB" id="A0AAW8RBS6"/>
<dbReference type="EMBL" id="JALRMR010000014">
    <property type="protein sequence ID" value="MDT1974922.1"/>
    <property type="molecule type" value="Genomic_DNA"/>
</dbReference>
<name>A0AAW8RBS6_CARDV</name>